<dbReference type="EMBL" id="JH159153">
    <property type="protein sequence ID" value="EGZ19087.1"/>
    <property type="molecule type" value="Genomic_DNA"/>
</dbReference>
<feature type="transmembrane region" description="Helical" evidence="1">
    <location>
        <begin position="76"/>
        <end position="98"/>
    </location>
</feature>
<dbReference type="Proteomes" id="UP000002640">
    <property type="component" value="Unassembled WGS sequence"/>
</dbReference>
<dbReference type="SMR" id="G4Z8Q5"/>
<gene>
    <name evidence="2" type="ORF">PHYSODRAFT_297756</name>
</gene>
<feature type="transmembrane region" description="Helical" evidence="1">
    <location>
        <begin position="191"/>
        <end position="210"/>
    </location>
</feature>
<accession>G4Z8Q5</accession>
<keyword evidence="1" id="KW-0472">Membrane</keyword>
<evidence type="ECO:0000256" key="1">
    <source>
        <dbReference type="SAM" id="Phobius"/>
    </source>
</evidence>
<sequence>MSEKLKVPAAAPQYVDLSRLSFAIWWSVLLAVHLVICGYNASFALFYRELQNTYLYACLDYSGIGMPAEDHQVISLVNAAMAAVHGACVLLMVAGSVWRRELVFSPWRKDKNRAYRVSKLDSRSNSNKPALPRSRLVRLYSYVLGQRGLVGVNGSNFHSILVARELVEMALQTVQAYRMSWLLPRMLLNRFYLALIVLNCWSSVLVYTLLFKRSEARKRFAYLMCDCTLNVVSCIGVPLIVVLSYIGEYDWELTGFPLVKWYDDEWSARVLNEFQMVLVVSWMDLASRTIFSIGVISTTNSLKDLLRKSSGASLRRIACDAEVVKTPDKEGRVDSKARSGTGSRLQSIKPNNLQSRARRGLSHFVYAVFALWGLVIIALHLQASVQPEQPQCVLQVHPWAVSNPACYLAVLDCHRLGISGKKEEVEAKWNEFDRSTVVTLVIRHCPALEVPDSIGDFHITTGVKVYNSTINDWGVSAALTNTNHPELIWFYLVRVNLTDGILPAGALSTDFPGKLYDLEFTYTNIRELPDDLDSSWLIGTTVYFEYSELTSIPPSLMRLDPYSISFVGSPIAQLPPEIFEVADMVYMYMAGIPIQELPRNVANISPQLGYIYMVNTNISFFWSWADPLVERLAEIIIAGSPYCTELEKIKSGEASGFSSPSSPEYSRILMDPSEANLDIISQVIFCDEQPLLTVYPIDFEDSYITQEQSDTVEKKWNTDTIAMSKDRGVTRQLVVLMESDGLFVPGYTGETGGGY</sequence>
<organism evidence="2 3">
    <name type="scientific">Phytophthora sojae (strain P6497)</name>
    <name type="common">Soybean stem and root rot agent</name>
    <name type="synonym">Phytophthora megasperma f. sp. glycines</name>
    <dbReference type="NCBI Taxonomy" id="1094619"/>
    <lineage>
        <taxon>Eukaryota</taxon>
        <taxon>Sar</taxon>
        <taxon>Stramenopiles</taxon>
        <taxon>Oomycota</taxon>
        <taxon>Peronosporomycetes</taxon>
        <taxon>Peronosporales</taxon>
        <taxon>Peronosporaceae</taxon>
        <taxon>Phytophthora</taxon>
    </lineage>
</organism>
<feature type="transmembrane region" description="Helical" evidence="1">
    <location>
        <begin position="364"/>
        <end position="383"/>
    </location>
</feature>
<proteinExistence type="predicted"/>
<dbReference type="RefSeq" id="XP_009521804.1">
    <property type="nucleotide sequence ID" value="XM_009523509.1"/>
</dbReference>
<keyword evidence="1" id="KW-1133">Transmembrane helix</keyword>
<dbReference type="AlphaFoldDB" id="G4Z8Q5"/>
<evidence type="ECO:0000313" key="3">
    <source>
        <dbReference type="Proteomes" id="UP000002640"/>
    </source>
</evidence>
<dbReference type="InParanoid" id="G4Z8Q5"/>
<keyword evidence="3" id="KW-1185">Reference proteome</keyword>
<dbReference type="OMA" id="LVVSWMD"/>
<keyword evidence="1" id="KW-0812">Transmembrane</keyword>
<dbReference type="KEGG" id="psoj:PHYSODRAFT_297756"/>
<feature type="transmembrane region" description="Helical" evidence="1">
    <location>
        <begin position="23"/>
        <end position="47"/>
    </location>
</feature>
<dbReference type="GeneID" id="20641521"/>
<reference evidence="2 3" key="1">
    <citation type="journal article" date="2006" name="Science">
        <title>Phytophthora genome sequences uncover evolutionary origins and mechanisms of pathogenesis.</title>
        <authorList>
            <person name="Tyler B.M."/>
            <person name="Tripathy S."/>
            <person name="Zhang X."/>
            <person name="Dehal P."/>
            <person name="Jiang R.H."/>
            <person name="Aerts A."/>
            <person name="Arredondo F.D."/>
            <person name="Baxter L."/>
            <person name="Bensasson D."/>
            <person name="Beynon J.L."/>
            <person name="Chapman J."/>
            <person name="Damasceno C.M."/>
            <person name="Dorrance A.E."/>
            <person name="Dou D."/>
            <person name="Dickerman A.W."/>
            <person name="Dubchak I.L."/>
            <person name="Garbelotto M."/>
            <person name="Gijzen M."/>
            <person name="Gordon S.G."/>
            <person name="Govers F."/>
            <person name="Grunwald N.J."/>
            <person name="Huang W."/>
            <person name="Ivors K.L."/>
            <person name="Jones R.W."/>
            <person name="Kamoun S."/>
            <person name="Krampis K."/>
            <person name="Lamour K.H."/>
            <person name="Lee M.K."/>
            <person name="McDonald W.H."/>
            <person name="Medina M."/>
            <person name="Meijer H.J."/>
            <person name="Nordberg E.K."/>
            <person name="Maclean D.J."/>
            <person name="Ospina-Giraldo M.D."/>
            <person name="Morris P.F."/>
            <person name="Phuntumart V."/>
            <person name="Putnam N.H."/>
            <person name="Rash S."/>
            <person name="Rose J.K."/>
            <person name="Sakihama Y."/>
            <person name="Salamov A.A."/>
            <person name="Savidor A."/>
            <person name="Scheuring C.F."/>
            <person name="Smith B.M."/>
            <person name="Sobral B.W."/>
            <person name="Terry A."/>
            <person name="Torto-Alalibo T.A."/>
            <person name="Win J."/>
            <person name="Xu Z."/>
            <person name="Zhang H."/>
            <person name="Grigoriev I.V."/>
            <person name="Rokhsar D.S."/>
            <person name="Boore J.L."/>
        </authorList>
    </citation>
    <scope>NUCLEOTIDE SEQUENCE [LARGE SCALE GENOMIC DNA]</scope>
    <source>
        <strain evidence="2 3">P6497</strain>
    </source>
</reference>
<evidence type="ECO:0000313" key="2">
    <source>
        <dbReference type="EMBL" id="EGZ19087.1"/>
    </source>
</evidence>
<dbReference type="InterPro" id="IPR032675">
    <property type="entry name" value="LRR_dom_sf"/>
</dbReference>
<feature type="transmembrane region" description="Helical" evidence="1">
    <location>
        <begin position="222"/>
        <end position="246"/>
    </location>
</feature>
<name>G4Z8Q5_PHYSP</name>
<dbReference type="SUPFAM" id="SSF52058">
    <property type="entry name" value="L domain-like"/>
    <property type="match status" value="1"/>
</dbReference>
<protein>
    <submittedName>
        <fullName evidence="2">Uncharacterized protein</fullName>
    </submittedName>
</protein>
<dbReference type="Gene3D" id="3.80.10.10">
    <property type="entry name" value="Ribonuclease Inhibitor"/>
    <property type="match status" value="1"/>
</dbReference>